<dbReference type="Pfam" id="PF00501">
    <property type="entry name" value="AMP-binding"/>
    <property type="match status" value="1"/>
</dbReference>
<feature type="domain" description="AMP-binding enzyme C-terminal" evidence="2">
    <location>
        <begin position="390"/>
        <end position="465"/>
    </location>
</feature>
<dbReference type="InterPro" id="IPR050237">
    <property type="entry name" value="ATP-dep_AMP-bd_enzyme"/>
</dbReference>
<dbReference type="InterPro" id="IPR025110">
    <property type="entry name" value="AMP-bd_C"/>
</dbReference>
<dbReference type="Proteomes" id="UP000326202">
    <property type="component" value="Chromosome"/>
</dbReference>
<dbReference type="InterPro" id="IPR045851">
    <property type="entry name" value="AMP-bd_C_sf"/>
</dbReference>
<gene>
    <name evidence="3" type="ORF">FRZ44_29730</name>
</gene>
<dbReference type="OrthoDB" id="7055148at2"/>
<dbReference type="EMBL" id="CP042906">
    <property type="protein sequence ID" value="QEX17670.1"/>
    <property type="molecule type" value="Genomic_DNA"/>
</dbReference>
<dbReference type="GO" id="GO:0016878">
    <property type="term" value="F:acid-thiol ligase activity"/>
    <property type="evidence" value="ECO:0007669"/>
    <property type="project" value="UniProtKB-ARBA"/>
</dbReference>
<proteinExistence type="predicted"/>
<dbReference type="PROSITE" id="PS00455">
    <property type="entry name" value="AMP_BINDING"/>
    <property type="match status" value="1"/>
</dbReference>
<dbReference type="PANTHER" id="PTHR43767:SF1">
    <property type="entry name" value="NONRIBOSOMAL PEPTIDE SYNTHASE PES1 (EUROFUNG)-RELATED"/>
    <property type="match status" value="1"/>
</dbReference>
<sequence>MIPDAGNLGQQLIEACERSGMAPAIVGAAESLNYRSFADSAGKTAESLCKARIEADEPVLLAVSNRVHDLAGLCGIWLAGGVAVPVHRTSIEATVATLIRRTGARLLVNMYPNIVVAAPLAADTPVSSRGAPPPPRPLLAGAAYILFTSGSTGEPKGVVLAHDRFSRKLGMIDTALGFVGGERTLLPLQLTFIFGQWVSLLTLLRGGTLELCEKFEATGTLGRLVGTPVRRVALVPTMLRALLPVAEARSDARYSGAIMAGGEPLPAALGRRFRALWPAAALGDIYGLTETGSCDFFLPPEAYDEAAGSIGRPGAGIEFRLSPGDGELQIRTPTAMRGYLDAPEATAAAFDDGWFRTGDLARSRADGRVELVGRAKDLIVRSGNKISPLEVERVFAEHPEVAGALAVGAPDASKGEALHLLVVPREGARLDQARLIDWARERLDRFKLPDFIHFAAELPLGRSGKADRGMLRTLIQAKTPPRP</sequence>
<feature type="domain" description="AMP-dependent synthetase/ligase" evidence="1">
    <location>
        <begin position="14"/>
        <end position="340"/>
    </location>
</feature>
<dbReference type="InterPro" id="IPR000873">
    <property type="entry name" value="AMP-dep_synth/lig_dom"/>
</dbReference>
<dbReference type="AlphaFoldDB" id="A0A5J6MNN9"/>
<evidence type="ECO:0000313" key="4">
    <source>
        <dbReference type="Proteomes" id="UP000326202"/>
    </source>
</evidence>
<dbReference type="Gene3D" id="3.40.50.12780">
    <property type="entry name" value="N-terminal domain of ligase-like"/>
    <property type="match status" value="1"/>
</dbReference>
<reference evidence="3 4" key="1">
    <citation type="submission" date="2019-08" db="EMBL/GenBank/DDBJ databases">
        <title>Hyperibacter terrae gen. nov., sp. nov. and Hyperibacter viscosus sp. nov., two new members in the family Rhodospirillaceae isolated from the rhizosphere of Hypericum perforatum.</title>
        <authorList>
            <person name="Noviana Z."/>
        </authorList>
    </citation>
    <scope>NUCLEOTIDE SEQUENCE [LARGE SCALE GENOMIC DNA]</scope>
    <source>
        <strain evidence="3 4">R5913</strain>
    </source>
</reference>
<keyword evidence="4" id="KW-1185">Reference proteome</keyword>
<name>A0A5J6MNN9_9PROT</name>
<dbReference type="InterPro" id="IPR042099">
    <property type="entry name" value="ANL_N_sf"/>
</dbReference>
<dbReference type="CDD" id="cd04433">
    <property type="entry name" value="AFD_class_I"/>
    <property type="match status" value="1"/>
</dbReference>
<dbReference type="KEGG" id="htq:FRZ44_29730"/>
<dbReference type="SUPFAM" id="SSF56801">
    <property type="entry name" value="Acetyl-CoA synthetase-like"/>
    <property type="match status" value="1"/>
</dbReference>
<dbReference type="InterPro" id="IPR020845">
    <property type="entry name" value="AMP-binding_CS"/>
</dbReference>
<evidence type="ECO:0000259" key="1">
    <source>
        <dbReference type="Pfam" id="PF00501"/>
    </source>
</evidence>
<dbReference type="Pfam" id="PF13193">
    <property type="entry name" value="AMP-binding_C"/>
    <property type="match status" value="1"/>
</dbReference>
<protein>
    <submittedName>
        <fullName evidence="3">Ligase</fullName>
    </submittedName>
</protein>
<keyword evidence="3" id="KW-0436">Ligase</keyword>
<organism evidence="3 4">
    <name type="scientific">Hypericibacter terrae</name>
    <dbReference type="NCBI Taxonomy" id="2602015"/>
    <lineage>
        <taxon>Bacteria</taxon>
        <taxon>Pseudomonadati</taxon>
        <taxon>Pseudomonadota</taxon>
        <taxon>Alphaproteobacteria</taxon>
        <taxon>Rhodospirillales</taxon>
        <taxon>Dongiaceae</taxon>
        <taxon>Hypericibacter</taxon>
    </lineage>
</organism>
<dbReference type="PANTHER" id="PTHR43767">
    <property type="entry name" value="LONG-CHAIN-FATTY-ACID--COA LIGASE"/>
    <property type="match status" value="1"/>
</dbReference>
<evidence type="ECO:0000259" key="2">
    <source>
        <dbReference type="Pfam" id="PF13193"/>
    </source>
</evidence>
<dbReference type="Gene3D" id="3.30.300.30">
    <property type="match status" value="1"/>
</dbReference>
<dbReference type="RefSeq" id="WP_151177907.1">
    <property type="nucleotide sequence ID" value="NZ_CP042906.1"/>
</dbReference>
<evidence type="ECO:0000313" key="3">
    <source>
        <dbReference type="EMBL" id="QEX17670.1"/>
    </source>
</evidence>
<accession>A0A5J6MNN9</accession>